<dbReference type="GO" id="GO:0046872">
    <property type="term" value="F:metal ion binding"/>
    <property type="evidence" value="ECO:0007669"/>
    <property type="project" value="UniProtKB-KW"/>
</dbReference>
<evidence type="ECO:0000313" key="6">
    <source>
        <dbReference type="EMBL" id="SFB18915.1"/>
    </source>
</evidence>
<dbReference type="GO" id="GO:0003676">
    <property type="term" value="F:nucleic acid binding"/>
    <property type="evidence" value="ECO:0007669"/>
    <property type="project" value="InterPro"/>
</dbReference>
<dbReference type="Proteomes" id="UP000199012">
    <property type="component" value="Unassembled WGS sequence"/>
</dbReference>
<keyword evidence="6" id="KW-0255">Endonuclease</keyword>
<evidence type="ECO:0000256" key="1">
    <source>
        <dbReference type="PIRSR" id="PIRSR640255-1"/>
    </source>
</evidence>
<protein>
    <submittedName>
        <fullName evidence="6">Endonuclease G</fullName>
    </submittedName>
</protein>
<accession>A0A1I0YZV7</accession>
<dbReference type="AlphaFoldDB" id="A0A1I0YZV7"/>
<dbReference type="SMART" id="SM00892">
    <property type="entry name" value="Endonuclease_NS"/>
    <property type="match status" value="1"/>
</dbReference>
<gene>
    <name evidence="6" type="ORF">SAMN05421867_10983</name>
</gene>
<dbReference type="PANTHER" id="PTHR13966:SF5">
    <property type="entry name" value="ENDONUCLEASE G, MITOCHONDRIAL"/>
    <property type="match status" value="1"/>
</dbReference>
<feature type="active site" description="Proton acceptor" evidence="1">
    <location>
        <position position="151"/>
    </location>
</feature>
<dbReference type="STRING" id="988821.SAMN05421867_10983"/>
<dbReference type="CDD" id="cd00091">
    <property type="entry name" value="NUC"/>
    <property type="match status" value="1"/>
</dbReference>
<dbReference type="Pfam" id="PF01223">
    <property type="entry name" value="Endonuclease_NS"/>
    <property type="match status" value="1"/>
</dbReference>
<dbReference type="InterPro" id="IPR044929">
    <property type="entry name" value="DNA/RNA_non-sp_Endonuclease_sf"/>
</dbReference>
<dbReference type="SMART" id="SM00477">
    <property type="entry name" value="NUC"/>
    <property type="match status" value="1"/>
</dbReference>
<feature type="binding site" evidence="2">
    <location>
        <position position="187"/>
    </location>
    <ligand>
        <name>Mg(2+)</name>
        <dbReference type="ChEBI" id="CHEBI:18420"/>
        <note>catalytic</note>
    </ligand>
</feature>
<evidence type="ECO:0000256" key="2">
    <source>
        <dbReference type="PIRSR" id="PIRSR640255-2"/>
    </source>
</evidence>
<dbReference type="InterPro" id="IPR001604">
    <property type="entry name" value="Endo_G_ENPP1-like_dom"/>
</dbReference>
<dbReference type="Gene3D" id="3.40.570.10">
    <property type="entry name" value="Extracellular Endonuclease, subunit A"/>
    <property type="match status" value="1"/>
</dbReference>
<keyword evidence="2" id="KW-0479">Metal-binding</keyword>
<keyword evidence="6" id="KW-0378">Hydrolase</keyword>
<feature type="compositionally biased region" description="Low complexity" evidence="3">
    <location>
        <begin position="28"/>
        <end position="55"/>
    </location>
</feature>
<dbReference type="InterPro" id="IPR040255">
    <property type="entry name" value="Non-specific_endonuclease"/>
</dbReference>
<name>A0A1I0YZV7_9CELL</name>
<keyword evidence="6" id="KW-0540">Nuclease</keyword>
<feature type="region of interest" description="Disordered" evidence="3">
    <location>
        <begin position="1"/>
        <end position="68"/>
    </location>
</feature>
<dbReference type="SUPFAM" id="SSF54060">
    <property type="entry name" value="His-Me finger endonucleases"/>
    <property type="match status" value="1"/>
</dbReference>
<evidence type="ECO:0000256" key="3">
    <source>
        <dbReference type="SAM" id="MobiDB-lite"/>
    </source>
</evidence>
<dbReference type="GO" id="GO:0016787">
    <property type="term" value="F:hydrolase activity"/>
    <property type="evidence" value="ECO:0007669"/>
    <property type="project" value="InterPro"/>
</dbReference>
<reference evidence="6 7" key="1">
    <citation type="submission" date="2016-10" db="EMBL/GenBank/DDBJ databases">
        <authorList>
            <person name="de Groot N.N."/>
        </authorList>
    </citation>
    <scope>NUCLEOTIDE SEQUENCE [LARGE SCALE GENOMIC DNA]</scope>
    <source>
        <strain evidence="6 7">CGMCC 4.6945</strain>
    </source>
</reference>
<evidence type="ECO:0000259" key="4">
    <source>
        <dbReference type="SMART" id="SM00477"/>
    </source>
</evidence>
<sequence length="340" mass="35904">MGPVSVPVASVRRVTSSPGATPTPVPVTAPVTGPVDGPVDGPIDGPVPGSGPVVPHADEPLGHDPGFLGDAPALAVPLPVPAQRVRELPATHFTVLLDPVRRLAAATVVDVDGASLVDVPRGDDWRLDERVPADEQAGPELYARNDLDRGHLVRRRDPVWGPPAVAARANADTFRYPNAAPQASRFNQGEDLWVGLEDHVLAYARAERSRLVVLTGPVLADDDPVYRGIGIPLLFWKVAAWAEGDRVRALAFVLDQEPALDEDELRAGRARAQAADEPPPLGPFRTFTVPVADVAARTGLGLGPLVAADVQAGAVVPATAPTREDWLPLRTATDVERLLA</sequence>
<dbReference type="GO" id="GO:0004519">
    <property type="term" value="F:endonuclease activity"/>
    <property type="evidence" value="ECO:0007669"/>
    <property type="project" value="UniProtKB-KW"/>
</dbReference>
<dbReference type="InterPro" id="IPR020821">
    <property type="entry name" value="ENPP1-3/EXOG-like_nuc-like"/>
</dbReference>
<feature type="domain" description="DNA/RNA non-specific endonuclease/pyrophosphatase/phosphodiesterase" evidence="5">
    <location>
        <begin position="89"/>
        <end position="309"/>
    </location>
</feature>
<evidence type="ECO:0000313" key="7">
    <source>
        <dbReference type="Proteomes" id="UP000199012"/>
    </source>
</evidence>
<dbReference type="EMBL" id="FOKA01000009">
    <property type="protein sequence ID" value="SFB18915.1"/>
    <property type="molecule type" value="Genomic_DNA"/>
</dbReference>
<feature type="domain" description="ENPP1-3/EXOG-like endonuclease/phosphodiesterase" evidence="4">
    <location>
        <begin position="90"/>
        <end position="309"/>
    </location>
</feature>
<proteinExistence type="predicted"/>
<organism evidence="6 7">
    <name type="scientific">Cellulomonas marina</name>
    <dbReference type="NCBI Taxonomy" id="988821"/>
    <lineage>
        <taxon>Bacteria</taxon>
        <taxon>Bacillati</taxon>
        <taxon>Actinomycetota</taxon>
        <taxon>Actinomycetes</taxon>
        <taxon>Micrococcales</taxon>
        <taxon>Cellulomonadaceae</taxon>
        <taxon>Cellulomonas</taxon>
    </lineage>
</organism>
<feature type="compositionally biased region" description="Low complexity" evidence="3">
    <location>
        <begin position="1"/>
        <end position="20"/>
    </location>
</feature>
<dbReference type="InterPro" id="IPR044925">
    <property type="entry name" value="His-Me_finger_sf"/>
</dbReference>
<dbReference type="PANTHER" id="PTHR13966">
    <property type="entry name" value="ENDONUCLEASE RELATED"/>
    <property type="match status" value="1"/>
</dbReference>
<evidence type="ECO:0000259" key="5">
    <source>
        <dbReference type="SMART" id="SM00892"/>
    </source>
</evidence>
<keyword evidence="7" id="KW-1185">Reference proteome</keyword>